<organism evidence="2 3">
    <name type="scientific">Paramormyrops kingsleyae</name>
    <dbReference type="NCBI Taxonomy" id="1676925"/>
    <lineage>
        <taxon>Eukaryota</taxon>
        <taxon>Metazoa</taxon>
        <taxon>Chordata</taxon>
        <taxon>Craniata</taxon>
        <taxon>Vertebrata</taxon>
        <taxon>Euteleostomi</taxon>
        <taxon>Actinopterygii</taxon>
        <taxon>Neopterygii</taxon>
        <taxon>Teleostei</taxon>
        <taxon>Osteoglossocephala</taxon>
        <taxon>Osteoglossomorpha</taxon>
        <taxon>Osteoglossiformes</taxon>
        <taxon>Mormyridae</taxon>
        <taxon>Paramormyrops</taxon>
    </lineage>
</organism>
<sequence>MSECAHSEKASCPIRFLGQCKPLSAAENRKLEGKQNESRRDGGRGETRKGREDRWMGKQPQYAFKPGISMADVNK</sequence>
<dbReference type="Proteomes" id="UP000261540">
    <property type="component" value="Unplaced"/>
</dbReference>
<keyword evidence="3" id="KW-1185">Reference proteome</keyword>
<feature type="region of interest" description="Disordered" evidence="1">
    <location>
        <begin position="27"/>
        <end position="75"/>
    </location>
</feature>
<dbReference type="Ensembl" id="ENSPKIT00000042652.1">
    <property type="protein sequence ID" value="ENSPKIP00000018125.1"/>
    <property type="gene ID" value="ENSPKIG00000003800.1"/>
</dbReference>
<proteinExistence type="predicted"/>
<reference evidence="2" key="2">
    <citation type="submission" date="2025-09" db="UniProtKB">
        <authorList>
            <consortium name="Ensembl"/>
        </authorList>
    </citation>
    <scope>IDENTIFICATION</scope>
</reference>
<protein>
    <submittedName>
        <fullName evidence="2">Uncharacterized protein</fullName>
    </submittedName>
</protein>
<dbReference type="AlphaFoldDB" id="A0A3B3RJX2"/>
<feature type="compositionally biased region" description="Basic and acidic residues" evidence="1">
    <location>
        <begin position="27"/>
        <end position="56"/>
    </location>
</feature>
<name>A0A3B3RJX2_9TELE</name>
<evidence type="ECO:0000313" key="3">
    <source>
        <dbReference type="Proteomes" id="UP000261540"/>
    </source>
</evidence>
<reference evidence="2" key="1">
    <citation type="submission" date="2025-08" db="UniProtKB">
        <authorList>
            <consortium name="Ensembl"/>
        </authorList>
    </citation>
    <scope>IDENTIFICATION</scope>
</reference>
<evidence type="ECO:0000313" key="2">
    <source>
        <dbReference type="Ensembl" id="ENSPKIP00000018125.1"/>
    </source>
</evidence>
<evidence type="ECO:0000256" key="1">
    <source>
        <dbReference type="SAM" id="MobiDB-lite"/>
    </source>
</evidence>
<accession>A0A3B3RJX2</accession>